<evidence type="ECO:0000256" key="2">
    <source>
        <dbReference type="ARBA" id="ARBA00022723"/>
    </source>
</evidence>
<dbReference type="OrthoDB" id="191686at2759"/>
<dbReference type="Pfam" id="PF00036">
    <property type="entry name" value="EF-hand_1"/>
    <property type="match status" value="1"/>
</dbReference>
<keyword evidence="2" id="KW-0479">Metal-binding</keyword>
<keyword evidence="3" id="KW-0677">Repeat</keyword>
<evidence type="ECO:0000256" key="1">
    <source>
        <dbReference type="ARBA" id="ARBA00006049"/>
    </source>
</evidence>
<dbReference type="FunFam" id="1.10.238.10:FF:000009">
    <property type="entry name" value="Visinin-like protein 1"/>
    <property type="match status" value="1"/>
</dbReference>
<dbReference type="EMBL" id="AMQM01004962">
    <property type="status" value="NOT_ANNOTATED_CDS"/>
    <property type="molecule type" value="Genomic_DNA"/>
</dbReference>
<proteinExistence type="inferred from homology"/>
<keyword evidence="8" id="KW-1185">Reference proteome</keyword>
<feature type="domain" description="EF-hand" evidence="5">
    <location>
        <begin position="179"/>
        <end position="214"/>
    </location>
</feature>
<dbReference type="eggNOG" id="KOG0044">
    <property type="taxonomic scope" value="Eukaryota"/>
</dbReference>
<dbReference type="Gene3D" id="1.10.238.10">
    <property type="entry name" value="EF-hand"/>
    <property type="match status" value="1"/>
</dbReference>
<dbReference type="SUPFAM" id="SSF47473">
    <property type="entry name" value="EF-hand"/>
    <property type="match status" value="1"/>
</dbReference>
<dbReference type="PROSITE" id="PS00018">
    <property type="entry name" value="EF_HAND_1"/>
    <property type="match status" value="3"/>
</dbReference>
<dbReference type="InterPro" id="IPR011992">
    <property type="entry name" value="EF-hand-dom_pair"/>
</dbReference>
<dbReference type="PRINTS" id="PR00450">
    <property type="entry name" value="RECOVERIN"/>
</dbReference>
<dbReference type="GO" id="GO:0009966">
    <property type="term" value="P:regulation of signal transduction"/>
    <property type="evidence" value="ECO:0000318"/>
    <property type="project" value="GO_Central"/>
</dbReference>
<dbReference type="InterPro" id="IPR018247">
    <property type="entry name" value="EF_Hand_1_Ca_BS"/>
</dbReference>
<dbReference type="Proteomes" id="UP000015101">
    <property type="component" value="Unassembled WGS sequence"/>
</dbReference>
<accession>T1EM78</accession>
<evidence type="ECO:0000313" key="7">
    <source>
        <dbReference type="EnsemblMetazoa" id="HelroP157196"/>
    </source>
</evidence>
<dbReference type="PANTHER" id="PTHR23055">
    <property type="entry name" value="CALCIUM BINDING PROTEINS"/>
    <property type="match status" value="1"/>
</dbReference>
<dbReference type="SMART" id="SM00054">
    <property type="entry name" value="EFh"/>
    <property type="match status" value="3"/>
</dbReference>
<dbReference type="EnsemblMetazoa" id="HelroT157196">
    <property type="protein sequence ID" value="HelroP157196"/>
    <property type="gene ID" value="HelroG157196"/>
</dbReference>
<protein>
    <recommendedName>
        <fullName evidence="5">EF-hand domain-containing protein</fullName>
    </recommendedName>
</protein>
<dbReference type="Pfam" id="PF13499">
    <property type="entry name" value="EF-hand_7"/>
    <property type="match status" value="1"/>
</dbReference>
<dbReference type="CTD" id="20197678"/>
<name>T1EM78_HELRO</name>
<dbReference type="KEGG" id="hro:HELRODRAFT_157196"/>
<gene>
    <name evidence="7" type="primary">20197678</name>
    <name evidence="6" type="ORF">HELRODRAFT_157196</name>
</gene>
<comment type="similarity">
    <text evidence="1">Belongs to the recoverin family.</text>
</comment>
<keyword evidence="4" id="KW-0106">Calcium</keyword>
<sequence length="225" mass="26009">MLRTKLRKIFPYINKQVVKEKKNQIDDEDPLNVDSLATTVRYKPECLDHLCQTTKFTKKELQIMYRGFKQECPSGIVKEDTFKEIYAQFFPQGDSNLYAHYVFNVFDQDRDGTVSFEEFVSGLSILARGDNHDKLLWAFSLYDLNRDGMITRDELFDIVISVYDLIGSCSEPVGDEVSTARDHVDRIFKKMDTDNDGVITIHEFIQACEKDDSISKSLNVFDTVL</sequence>
<dbReference type="GeneID" id="20197678"/>
<dbReference type="CDD" id="cd00051">
    <property type="entry name" value="EFh"/>
    <property type="match status" value="2"/>
</dbReference>
<dbReference type="FunCoup" id="T1EM78">
    <property type="interactions" value="91"/>
</dbReference>
<dbReference type="OMA" id="TITKKEW"/>
<evidence type="ECO:0000256" key="3">
    <source>
        <dbReference type="ARBA" id="ARBA00022737"/>
    </source>
</evidence>
<reference evidence="8" key="1">
    <citation type="submission" date="2012-12" db="EMBL/GenBank/DDBJ databases">
        <authorList>
            <person name="Hellsten U."/>
            <person name="Grimwood J."/>
            <person name="Chapman J.A."/>
            <person name="Shapiro H."/>
            <person name="Aerts A."/>
            <person name="Otillar R.P."/>
            <person name="Terry A.Y."/>
            <person name="Boore J.L."/>
            <person name="Simakov O."/>
            <person name="Marletaz F."/>
            <person name="Cho S.-J."/>
            <person name="Edsinger-Gonzales E."/>
            <person name="Havlak P."/>
            <person name="Kuo D.-H."/>
            <person name="Larsson T."/>
            <person name="Lv J."/>
            <person name="Arendt D."/>
            <person name="Savage R."/>
            <person name="Osoegawa K."/>
            <person name="de Jong P."/>
            <person name="Lindberg D.R."/>
            <person name="Seaver E.C."/>
            <person name="Weisblat D.A."/>
            <person name="Putnam N.H."/>
            <person name="Grigoriev I.V."/>
            <person name="Rokhsar D.S."/>
        </authorList>
    </citation>
    <scope>NUCLEOTIDE SEQUENCE</scope>
</reference>
<dbReference type="PROSITE" id="PS50222">
    <property type="entry name" value="EF_HAND_2"/>
    <property type="match status" value="3"/>
</dbReference>
<evidence type="ECO:0000313" key="6">
    <source>
        <dbReference type="EMBL" id="ESO01607.1"/>
    </source>
</evidence>
<dbReference type="HOGENOM" id="CLU_072366_2_1_1"/>
<organism evidence="7 8">
    <name type="scientific">Helobdella robusta</name>
    <name type="common">Californian leech</name>
    <dbReference type="NCBI Taxonomy" id="6412"/>
    <lineage>
        <taxon>Eukaryota</taxon>
        <taxon>Metazoa</taxon>
        <taxon>Spiralia</taxon>
        <taxon>Lophotrochozoa</taxon>
        <taxon>Annelida</taxon>
        <taxon>Clitellata</taxon>
        <taxon>Hirudinea</taxon>
        <taxon>Rhynchobdellida</taxon>
        <taxon>Glossiphoniidae</taxon>
        <taxon>Helobdella</taxon>
    </lineage>
</organism>
<dbReference type="InterPro" id="IPR028846">
    <property type="entry name" value="Recoverin"/>
</dbReference>
<evidence type="ECO:0000256" key="4">
    <source>
        <dbReference type="ARBA" id="ARBA00022837"/>
    </source>
</evidence>
<dbReference type="PANTHER" id="PTHR23055:SF167">
    <property type="entry name" value="EF-HAND DOMAIN-CONTAINING PROTEIN"/>
    <property type="match status" value="1"/>
</dbReference>
<reference evidence="6 8" key="2">
    <citation type="journal article" date="2013" name="Nature">
        <title>Insights into bilaterian evolution from three spiralian genomes.</title>
        <authorList>
            <person name="Simakov O."/>
            <person name="Marletaz F."/>
            <person name="Cho S.J."/>
            <person name="Edsinger-Gonzales E."/>
            <person name="Havlak P."/>
            <person name="Hellsten U."/>
            <person name="Kuo D.H."/>
            <person name="Larsson T."/>
            <person name="Lv J."/>
            <person name="Arendt D."/>
            <person name="Savage R."/>
            <person name="Osoegawa K."/>
            <person name="de Jong P."/>
            <person name="Grimwood J."/>
            <person name="Chapman J.A."/>
            <person name="Shapiro H."/>
            <person name="Aerts A."/>
            <person name="Otillar R.P."/>
            <person name="Terry A.Y."/>
            <person name="Boore J.L."/>
            <person name="Grigoriev I.V."/>
            <person name="Lindberg D.R."/>
            <person name="Seaver E.C."/>
            <person name="Weisblat D.A."/>
            <person name="Putnam N.H."/>
            <person name="Rokhsar D.S."/>
        </authorList>
    </citation>
    <scope>NUCLEOTIDE SEQUENCE</scope>
</reference>
<dbReference type="STRING" id="6412.T1EM78"/>
<dbReference type="InParanoid" id="T1EM78"/>
<reference evidence="7" key="3">
    <citation type="submission" date="2015-06" db="UniProtKB">
        <authorList>
            <consortium name="EnsemblMetazoa"/>
        </authorList>
    </citation>
    <scope>IDENTIFICATION</scope>
</reference>
<evidence type="ECO:0000313" key="8">
    <source>
        <dbReference type="Proteomes" id="UP000015101"/>
    </source>
</evidence>
<feature type="domain" description="EF-hand" evidence="5">
    <location>
        <begin position="94"/>
        <end position="129"/>
    </location>
</feature>
<dbReference type="InterPro" id="IPR002048">
    <property type="entry name" value="EF_hand_dom"/>
</dbReference>
<dbReference type="AlphaFoldDB" id="T1EM78"/>
<dbReference type="GO" id="GO:0005509">
    <property type="term" value="F:calcium ion binding"/>
    <property type="evidence" value="ECO:0000318"/>
    <property type="project" value="GO_Central"/>
</dbReference>
<dbReference type="EMBL" id="KB096743">
    <property type="protein sequence ID" value="ESO01607.1"/>
    <property type="molecule type" value="Genomic_DNA"/>
</dbReference>
<feature type="domain" description="EF-hand" evidence="5">
    <location>
        <begin position="130"/>
        <end position="165"/>
    </location>
</feature>
<evidence type="ECO:0000259" key="5">
    <source>
        <dbReference type="PROSITE" id="PS50222"/>
    </source>
</evidence>
<dbReference type="RefSeq" id="XP_009020261.1">
    <property type="nucleotide sequence ID" value="XM_009022013.1"/>
</dbReference>